<keyword evidence="2" id="KW-1185">Reference proteome</keyword>
<dbReference type="EMBL" id="JAKKPZ010000461">
    <property type="protein sequence ID" value="KAI1694878.1"/>
    <property type="molecule type" value="Genomic_DNA"/>
</dbReference>
<gene>
    <name evidence="1" type="ORF">DdX_19873</name>
</gene>
<reference evidence="1" key="1">
    <citation type="submission" date="2022-01" db="EMBL/GenBank/DDBJ databases">
        <title>Genome Sequence Resource for Two Populations of Ditylenchus destructor, the Migratory Endoparasitic Phytonematode.</title>
        <authorList>
            <person name="Zhang H."/>
            <person name="Lin R."/>
            <person name="Xie B."/>
        </authorList>
    </citation>
    <scope>NUCLEOTIDE SEQUENCE</scope>
    <source>
        <strain evidence="1">BazhouSP</strain>
    </source>
</reference>
<name>A0AAD4QWR0_9BILA</name>
<organism evidence="1 2">
    <name type="scientific">Ditylenchus destructor</name>
    <dbReference type="NCBI Taxonomy" id="166010"/>
    <lineage>
        <taxon>Eukaryota</taxon>
        <taxon>Metazoa</taxon>
        <taxon>Ecdysozoa</taxon>
        <taxon>Nematoda</taxon>
        <taxon>Chromadorea</taxon>
        <taxon>Rhabditida</taxon>
        <taxon>Tylenchina</taxon>
        <taxon>Tylenchomorpha</taxon>
        <taxon>Sphaerularioidea</taxon>
        <taxon>Anguinidae</taxon>
        <taxon>Anguininae</taxon>
        <taxon>Ditylenchus</taxon>
    </lineage>
</organism>
<evidence type="ECO:0000313" key="2">
    <source>
        <dbReference type="Proteomes" id="UP001201812"/>
    </source>
</evidence>
<accession>A0AAD4QWR0</accession>
<dbReference type="AlphaFoldDB" id="A0AAD4QWR0"/>
<protein>
    <submittedName>
        <fullName evidence="1">Uncharacterized protein</fullName>
    </submittedName>
</protein>
<evidence type="ECO:0000313" key="1">
    <source>
        <dbReference type="EMBL" id="KAI1694878.1"/>
    </source>
</evidence>
<dbReference type="Gene3D" id="1.50.10.140">
    <property type="match status" value="1"/>
</dbReference>
<comment type="caution">
    <text evidence="1">The sequence shown here is derived from an EMBL/GenBank/DDBJ whole genome shotgun (WGS) entry which is preliminary data.</text>
</comment>
<dbReference type="Proteomes" id="UP001201812">
    <property type="component" value="Unassembled WGS sequence"/>
</dbReference>
<sequence length="74" mass="8262">METGHRFRTNELSSVDTTLLFMGILFAAEYFSADNAVEAEIRKLAHDIYARADWNFFRSDGRAPISMGCTPSAA</sequence>
<proteinExistence type="predicted"/>